<keyword evidence="16" id="KW-1185">Reference proteome</keyword>
<dbReference type="SMART" id="SM00387">
    <property type="entry name" value="HATPase_c"/>
    <property type="match status" value="1"/>
</dbReference>
<dbReference type="Gene3D" id="3.30.450.20">
    <property type="entry name" value="PAS domain"/>
    <property type="match status" value="1"/>
</dbReference>
<evidence type="ECO:0000259" key="14">
    <source>
        <dbReference type="PROSITE" id="PS50885"/>
    </source>
</evidence>
<reference evidence="15" key="1">
    <citation type="submission" date="2023-03" db="EMBL/GenBank/DDBJ databases">
        <title>Chitinimonas shenzhenensis gen. nov., sp. nov., a novel member of family Burkholderiaceae isolated from activated sludge collected in Shen Zhen, China.</title>
        <authorList>
            <person name="Wang X."/>
        </authorList>
    </citation>
    <scope>NUCLEOTIDE SEQUENCE</scope>
    <source>
        <strain evidence="15">DQS-5</strain>
    </source>
</reference>
<comment type="subcellular location">
    <subcellularLocation>
        <location evidence="2">Cell membrane</location>
        <topology evidence="2">Multi-pass membrane protein</topology>
    </subcellularLocation>
</comment>
<dbReference type="EMBL" id="JARRAF010000027">
    <property type="protein sequence ID" value="MDK2125929.1"/>
    <property type="molecule type" value="Genomic_DNA"/>
</dbReference>
<dbReference type="Pfam" id="PF00512">
    <property type="entry name" value="HisKA"/>
    <property type="match status" value="1"/>
</dbReference>
<accession>A0ABT7E0T0</accession>
<keyword evidence="11 12" id="KW-0472">Membrane</keyword>
<dbReference type="PANTHER" id="PTHR45436">
    <property type="entry name" value="SENSOR HISTIDINE KINASE YKOH"/>
    <property type="match status" value="1"/>
</dbReference>
<dbReference type="InterPro" id="IPR036890">
    <property type="entry name" value="HATPase_C_sf"/>
</dbReference>
<evidence type="ECO:0000313" key="16">
    <source>
        <dbReference type="Proteomes" id="UP001172778"/>
    </source>
</evidence>
<keyword evidence="10" id="KW-0902">Two-component regulatory system</keyword>
<evidence type="ECO:0000256" key="1">
    <source>
        <dbReference type="ARBA" id="ARBA00000085"/>
    </source>
</evidence>
<dbReference type="Pfam" id="PF00672">
    <property type="entry name" value="HAMP"/>
    <property type="match status" value="1"/>
</dbReference>
<evidence type="ECO:0000256" key="2">
    <source>
        <dbReference type="ARBA" id="ARBA00004651"/>
    </source>
</evidence>
<dbReference type="InterPro" id="IPR003660">
    <property type="entry name" value="HAMP_dom"/>
</dbReference>
<dbReference type="InterPro" id="IPR050428">
    <property type="entry name" value="TCS_sensor_his_kinase"/>
</dbReference>
<dbReference type="Gene3D" id="1.10.287.130">
    <property type="match status" value="1"/>
</dbReference>
<sequence length="480" mass="52643">MKIWVRIFLGYFLVVGLAAWQLFDTATERLQPALRQSMEDTLIDTANLLAEFARDDLRAGNIQNGRFAAAVNDFGQRRMNAEISGIRKEAPNHRVYVTDLNGRVVFDSDHLAEGQDYSRWNDVYLTLRGRYGARTTRLRPEDKGSGVMHVAAPIRDDGKLIGVVTVAKPASAIQPFIQQSFDYLARMGMAILAGSLLLGLVISWWLTRSLTRLTDYARAVSEGQRVQLPKLGGGEVSVLGRALQAMRQKLEGRRYVEEFVVGLTHELKSPLAAIRGAAELIGPDMPAADQARFLANIRGEAGRLTQIVDRLLELARLEQRQALETVEAIPVSELIDEVLAAKQALLTTKQLKLALDLPDHAEILGERFLLRQALSNLIDNAIDFAPAGSQIELSARVSQSGWEISVADHGPGIPDYAQAQLFDRFYSLPRPDSGRKSTGLGLALVREIAKLHDGEITVDNRDGGGAVAVLRGGNRAGGKI</sequence>
<dbReference type="PANTHER" id="PTHR45436:SF10">
    <property type="entry name" value="HISTIDINE KINASE"/>
    <property type="match status" value="1"/>
</dbReference>
<dbReference type="SUPFAM" id="SSF47384">
    <property type="entry name" value="Homodimeric domain of signal transducing histidine kinase"/>
    <property type="match status" value="1"/>
</dbReference>
<feature type="domain" description="HAMP" evidence="14">
    <location>
        <begin position="204"/>
        <end position="255"/>
    </location>
</feature>
<evidence type="ECO:0000313" key="15">
    <source>
        <dbReference type="EMBL" id="MDK2125929.1"/>
    </source>
</evidence>
<dbReference type="SMART" id="SM00304">
    <property type="entry name" value="HAMP"/>
    <property type="match status" value="1"/>
</dbReference>
<keyword evidence="6 15" id="KW-0808">Transferase</keyword>
<proteinExistence type="predicted"/>
<comment type="catalytic activity">
    <reaction evidence="1">
        <text>ATP + protein L-histidine = ADP + protein N-phospho-L-histidine.</text>
        <dbReference type="EC" id="2.7.13.3"/>
    </reaction>
</comment>
<dbReference type="Proteomes" id="UP001172778">
    <property type="component" value="Unassembled WGS sequence"/>
</dbReference>
<dbReference type="InterPro" id="IPR003594">
    <property type="entry name" value="HATPase_dom"/>
</dbReference>
<dbReference type="Pfam" id="PF02518">
    <property type="entry name" value="HATPase_c"/>
    <property type="match status" value="1"/>
</dbReference>
<protein>
    <recommendedName>
        <fullName evidence="3">histidine kinase</fullName>
        <ecNumber evidence="3">2.7.13.3</ecNumber>
    </recommendedName>
</protein>
<dbReference type="PROSITE" id="PS50885">
    <property type="entry name" value="HAMP"/>
    <property type="match status" value="1"/>
</dbReference>
<evidence type="ECO:0000259" key="13">
    <source>
        <dbReference type="PROSITE" id="PS50109"/>
    </source>
</evidence>
<dbReference type="InterPro" id="IPR029151">
    <property type="entry name" value="Sensor-like_sf"/>
</dbReference>
<evidence type="ECO:0000256" key="11">
    <source>
        <dbReference type="ARBA" id="ARBA00023136"/>
    </source>
</evidence>
<organism evidence="15 16">
    <name type="scientific">Parachitinimonas caeni</name>
    <dbReference type="NCBI Taxonomy" id="3031301"/>
    <lineage>
        <taxon>Bacteria</taxon>
        <taxon>Pseudomonadati</taxon>
        <taxon>Pseudomonadota</taxon>
        <taxon>Betaproteobacteria</taxon>
        <taxon>Neisseriales</taxon>
        <taxon>Chitinibacteraceae</taxon>
        <taxon>Parachitinimonas</taxon>
    </lineage>
</organism>
<dbReference type="CDD" id="cd06225">
    <property type="entry name" value="HAMP"/>
    <property type="match status" value="1"/>
</dbReference>
<dbReference type="Gene3D" id="3.30.565.10">
    <property type="entry name" value="Histidine kinase-like ATPase, C-terminal domain"/>
    <property type="match status" value="1"/>
</dbReference>
<dbReference type="Gene3D" id="6.10.340.10">
    <property type="match status" value="1"/>
</dbReference>
<dbReference type="GO" id="GO:0004673">
    <property type="term" value="F:protein histidine kinase activity"/>
    <property type="evidence" value="ECO:0007669"/>
    <property type="project" value="UniProtKB-EC"/>
</dbReference>
<dbReference type="NCBIfam" id="NF008312">
    <property type="entry name" value="PRK11100.1"/>
    <property type="match status" value="1"/>
</dbReference>
<evidence type="ECO:0000256" key="12">
    <source>
        <dbReference type="SAM" id="Phobius"/>
    </source>
</evidence>
<keyword evidence="4" id="KW-1003">Cell membrane</keyword>
<dbReference type="RefSeq" id="WP_284102244.1">
    <property type="nucleotide sequence ID" value="NZ_JARRAF010000027.1"/>
</dbReference>
<feature type="domain" description="Histidine kinase" evidence="13">
    <location>
        <begin position="262"/>
        <end position="471"/>
    </location>
</feature>
<dbReference type="InterPro" id="IPR005467">
    <property type="entry name" value="His_kinase_dom"/>
</dbReference>
<keyword evidence="5" id="KW-0597">Phosphoprotein</keyword>
<dbReference type="InterPro" id="IPR036097">
    <property type="entry name" value="HisK_dim/P_sf"/>
</dbReference>
<comment type="caution">
    <text evidence="15">The sequence shown here is derived from an EMBL/GenBank/DDBJ whole genome shotgun (WGS) entry which is preliminary data.</text>
</comment>
<evidence type="ECO:0000256" key="9">
    <source>
        <dbReference type="ARBA" id="ARBA00022989"/>
    </source>
</evidence>
<dbReference type="CDD" id="cd18773">
    <property type="entry name" value="PDC1_HK_sensor"/>
    <property type="match status" value="1"/>
</dbReference>
<dbReference type="InterPro" id="IPR004358">
    <property type="entry name" value="Sig_transdc_His_kin-like_C"/>
</dbReference>
<keyword evidence="7 12" id="KW-0812">Transmembrane</keyword>
<dbReference type="SUPFAM" id="SSF103190">
    <property type="entry name" value="Sensory domain-like"/>
    <property type="match status" value="1"/>
</dbReference>
<name>A0ABT7E0T0_9NEIS</name>
<evidence type="ECO:0000256" key="10">
    <source>
        <dbReference type="ARBA" id="ARBA00023012"/>
    </source>
</evidence>
<dbReference type="InterPro" id="IPR003661">
    <property type="entry name" value="HisK_dim/P_dom"/>
</dbReference>
<dbReference type="CDD" id="cd00082">
    <property type="entry name" value="HisKA"/>
    <property type="match status" value="1"/>
</dbReference>
<dbReference type="PRINTS" id="PR00344">
    <property type="entry name" value="BCTRLSENSOR"/>
</dbReference>
<keyword evidence="9 12" id="KW-1133">Transmembrane helix</keyword>
<evidence type="ECO:0000256" key="7">
    <source>
        <dbReference type="ARBA" id="ARBA00022692"/>
    </source>
</evidence>
<feature type="transmembrane region" description="Helical" evidence="12">
    <location>
        <begin position="183"/>
        <end position="206"/>
    </location>
</feature>
<keyword evidence="8 15" id="KW-0418">Kinase</keyword>
<evidence type="ECO:0000256" key="4">
    <source>
        <dbReference type="ARBA" id="ARBA00022475"/>
    </source>
</evidence>
<dbReference type="EC" id="2.7.13.3" evidence="3"/>
<evidence type="ECO:0000256" key="3">
    <source>
        <dbReference type="ARBA" id="ARBA00012438"/>
    </source>
</evidence>
<evidence type="ECO:0000256" key="5">
    <source>
        <dbReference type="ARBA" id="ARBA00022553"/>
    </source>
</evidence>
<evidence type="ECO:0000256" key="6">
    <source>
        <dbReference type="ARBA" id="ARBA00022679"/>
    </source>
</evidence>
<evidence type="ECO:0000256" key="8">
    <source>
        <dbReference type="ARBA" id="ARBA00022777"/>
    </source>
</evidence>
<dbReference type="PROSITE" id="PS50109">
    <property type="entry name" value="HIS_KIN"/>
    <property type="match status" value="1"/>
</dbReference>
<dbReference type="SMART" id="SM00388">
    <property type="entry name" value="HisKA"/>
    <property type="match status" value="1"/>
</dbReference>
<gene>
    <name evidence="15" type="primary">creC</name>
    <name evidence="15" type="ORF">PZA18_17935</name>
</gene>
<dbReference type="SUPFAM" id="SSF55874">
    <property type="entry name" value="ATPase domain of HSP90 chaperone/DNA topoisomerase II/histidine kinase"/>
    <property type="match status" value="1"/>
</dbReference>